<dbReference type="PRINTS" id="PR00252">
    <property type="entry name" value="NRIONCHANNEL"/>
</dbReference>
<feature type="transmembrane region" description="Helical" evidence="5">
    <location>
        <begin position="230"/>
        <end position="253"/>
    </location>
</feature>
<dbReference type="Pfam" id="PF02932">
    <property type="entry name" value="Neur_chan_memb"/>
    <property type="match status" value="1"/>
</dbReference>
<dbReference type="EMBL" id="JARBDR010000214">
    <property type="protein sequence ID" value="KAJ8319469.1"/>
    <property type="molecule type" value="Genomic_DNA"/>
</dbReference>
<evidence type="ECO:0000256" key="2">
    <source>
        <dbReference type="ARBA" id="ARBA00022692"/>
    </source>
</evidence>
<organism evidence="9 10">
    <name type="scientific">Tegillarca granosa</name>
    <name type="common">Malaysian cockle</name>
    <name type="synonym">Anadara granosa</name>
    <dbReference type="NCBI Taxonomy" id="220873"/>
    <lineage>
        <taxon>Eukaryota</taxon>
        <taxon>Metazoa</taxon>
        <taxon>Spiralia</taxon>
        <taxon>Lophotrochozoa</taxon>
        <taxon>Mollusca</taxon>
        <taxon>Bivalvia</taxon>
        <taxon>Autobranchia</taxon>
        <taxon>Pteriomorphia</taxon>
        <taxon>Arcoida</taxon>
        <taxon>Arcoidea</taxon>
        <taxon>Arcidae</taxon>
        <taxon>Tegillarca</taxon>
    </lineage>
</organism>
<comment type="subcellular location">
    <subcellularLocation>
        <location evidence="1">Membrane</location>
        <topology evidence="1">Multi-pass membrane protein</topology>
    </subcellularLocation>
</comment>
<reference evidence="9 10" key="1">
    <citation type="submission" date="2022-12" db="EMBL/GenBank/DDBJ databases">
        <title>Chromosome-level genome of Tegillarca granosa.</title>
        <authorList>
            <person name="Kim J."/>
        </authorList>
    </citation>
    <scope>NUCLEOTIDE SEQUENCE [LARGE SCALE GENOMIC DNA]</scope>
    <source>
        <strain evidence="9">Teg-2019</strain>
        <tissue evidence="9">Adductor muscle</tissue>
    </source>
</reference>
<feature type="domain" description="Neurotransmitter-gated ion-channel transmembrane" evidence="8">
    <location>
        <begin position="236"/>
        <end position="335"/>
    </location>
</feature>
<dbReference type="InterPro" id="IPR006201">
    <property type="entry name" value="Neur_channel"/>
</dbReference>
<feature type="transmembrane region" description="Helical" evidence="5">
    <location>
        <begin position="260"/>
        <end position="278"/>
    </location>
</feature>
<dbReference type="PANTHER" id="PTHR18945">
    <property type="entry name" value="NEUROTRANSMITTER GATED ION CHANNEL"/>
    <property type="match status" value="1"/>
</dbReference>
<dbReference type="InterPro" id="IPR006029">
    <property type="entry name" value="Neurotrans-gated_channel_TM"/>
</dbReference>
<dbReference type="CDD" id="cd19051">
    <property type="entry name" value="LGIC_TM_cation"/>
    <property type="match status" value="1"/>
</dbReference>
<dbReference type="Proteomes" id="UP001217089">
    <property type="component" value="Unassembled WGS sequence"/>
</dbReference>
<keyword evidence="4 5" id="KW-0472">Membrane</keyword>
<feature type="domain" description="Neurotransmitter-gated ion-channel ligand-binding" evidence="7">
    <location>
        <begin position="27"/>
        <end position="229"/>
    </location>
</feature>
<gene>
    <name evidence="9" type="ORF">KUTeg_004560</name>
</gene>
<dbReference type="InterPro" id="IPR036719">
    <property type="entry name" value="Neuro-gated_channel_TM_sf"/>
</dbReference>
<evidence type="ECO:0000259" key="7">
    <source>
        <dbReference type="Pfam" id="PF02931"/>
    </source>
</evidence>
<name>A0ABQ9FQ91_TEGGR</name>
<evidence type="ECO:0000313" key="10">
    <source>
        <dbReference type="Proteomes" id="UP001217089"/>
    </source>
</evidence>
<protein>
    <submittedName>
        <fullName evidence="9">Uncharacterized protein</fullName>
    </submittedName>
</protein>
<dbReference type="InterPro" id="IPR036734">
    <property type="entry name" value="Neur_chan_lig-bd_sf"/>
</dbReference>
<keyword evidence="10" id="KW-1185">Reference proteome</keyword>
<sequence>MTINLVFTVLLFISFQYCSCQTRSEVETVYNTVFTNYSTYFRPIWNQSNPLTVNISFYLIAVNSFDEVEGVISLPGMFGLSWMDERLSWNPASYGNVRYLTVPQTHIWLPYIYLTSPSKGYHHIGDDEYMVKIFPTGMIVWMTGGIIKSTCTPDTTYFPFDTQNCTLTVVVFGYSPDEVRLSATAKVDLQFYVTNAEWELVSSVGYDELTSGTLPMSFAKFDVVIKRRPAYFVISILLPIIFLVLLNPLVYFLPIDSGERMSFCLTVLLSFAVFMTLVDDVMPKSSEPSIAFVSYYLLGTIVLSAFSTIATVFILAAYHKPDDQKVPAFIQCLDLSKNDLHQFTKFEQITIEFTMDTYN</sequence>
<keyword evidence="6" id="KW-0732">Signal</keyword>
<accession>A0ABQ9FQ91</accession>
<evidence type="ECO:0000256" key="5">
    <source>
        <dbReference type="SAM" id="Phobius"/>
    </source>
</evidence>
<dbReference type="SUPFAM" id="SSF90112">
    <property type="entry name" value="Neurotransmitter-gated ion-channel transmembrane pore"/>
    <property type="match status" value="1"/>
</dbReference>
<evidence type="ECO:0000313" key="9">
    <source>
        <dbReference type="EMBL" id="KAJ8319469.1"/>
    </source>
</evidence>
<feature type="transmembrane region" description="Helical" evidence="5">
    <location>
        <begin position="290"/>
        <end position="318"/>
    </location>
</feature>
<evidence type="ECO:0000256" key="1">
    <source>
        <dbReference type="ARBA" id="ARBA00004141"/>
    </source>
</evidence>
<evidence type="ECO:0000256" key="3">
    <source>
        <dbReference type="ARBA" id="ARBA00022989"/>
    </source>
</evidence>
<dbReference type="Gene3D" id="2.70.170.10">
    <property type="entry name" value="Neurotransmitter-gated ion-channel ligand-binding domain"/>
    <property type="match status" value="1"/>
</dbReference>
<feature type="chain" id="PRO_5045947033" evidence="6">
    <location>
        <begin position="21"/>
        <end position="359"/>
    </location>
</feature>
<evidence type="ECO:0000259" key="8">
    <source>
        <dbReference type="Pfam" id="PF02932"/>
    </source>
</evidence>
<dbReference type="InterPro" id="IPR006202">
    <property type="entry name" value="Neur_chan_lig-bd"/>
</dbReference>
<comment type="caution">
    <text evidence="9">The sequence shown here is derived from an EMBL/GenBank/DDBJ whole genome shotgun (WGS) entry which is preliminary data.</text>
</comment>
<dbReference type="Gene3D" id="1.20.58.390">
    <property type="entry name" value="Neurotransmitter-gated ion-channel transmembrane domain"/>
    <property type="match status" value="1"/>
</dbReference>
<keyword evidence="2 5" id="KW-0812">Transmembrane</keyword>
<dbReference type="CDD" id="cd18989">
    <property type="entry name" value="LGIC_ECD_cation"/>
    <property type="match status" value="1"/>
</dbReference>
<feature type="signal peptide" evidence="6">
    <location>
        <begin position="1"/>
        <end position="20"/>
    </location>
</feature>
<evidence type="ECO:0000256" key="6">
    <source>
        <dbReference type="SAM" id="SignalP"/>
    </source>
</evidence>
<dbReference type="Pfam" id="PF02931">
    <property type="entry name" value="Neur_chan_LBD"/>
    <property type="match status" value="1"/>
</dbReference>
<proteinExistence type="predicted"/>
<dbReference type="InterPro" id="IPR038050">
    <property type="entry name" value="Neuro_actylchol_rec"/>
</dbReference>
<keyword evidence="3 5" id="KW-1133">Transmembrane helix</keyword>
<dbReference type="SUPFAM" id="SSF63712">
    <property type="entry name" value="Nicotinic receptor ligand binding domain-like"/>
    <property type="match status" value="1"/>
</dbReference>
<evidence type="ECO:0000256" key="4">
    <source>
        <dbReference type="ARBA" id="ARBA00023136"/>
    </source>
</evidence>